<evidence type="ECO:0000313" key="3">
    <source>
        <dbReference type="Proteomes" id="UP000473885"/>
    </source>
</evidence>
<reference evidence="2 3" key="1">
    <citation type="submission" date="2019-04" db="EMBL/GenBank/DDBJ databases">
        <title>Genome sequencing of Clostridium botulinum Groups I-IV and Clostridium butyricum.</title>
        <authorList>
            <person name="Brunt J."/>
            <person name="Van Vliet A.H.M."/>
            <person name="Stringer S.C."/>
            <person name="Carter A.T."/>
            <person name="Peck M.W."/>
        </authorList>
    </citation>
    <scope>NUCLEOTIDE SEQUENCE [LARGE SCALE GENOMIC DNA]</scope>
    <source>
        <strain evidence="2 3">IFR 18/094</strain>
    </source>
</reference>
<dbReference type="InterPro" id="IPR011033">
    <property type="entry name" value="PRC_barrel-like_sf"/>
</dbReference>
<dbReference type="Pfam" id="PF05239">
    <property type="entry name" value="PRC"/>
    <property type="match status" value="2"/>
</dbReference>
<organism evidence="2 3">
    <name type="scientific">Clostridium niameyense</name>
    <dbReference type="NCBI Taxonomy" id="1622073"/>
    <lineage>
        <taxon>Bacteria</taxon>
        <taxon>Bacillati</taxon>
        <taxon>Bacillota</taxon>
        <taxon>Clostridia</taxon>
        <taxon>Eubacteriales</taxon>
        <taxon>Clostridiaceae</taxon>
        <taxon>Clostridium</taxon>
    </lineage>
</organism>
<dbReference type="EMBL" id="SXDP01000001">
    <property type="protein sequence ID" value="NEZ45968.1"/>
    <property type="molecule type" value="Genomic_DNA"/>
</dbReference>
<dbReference type="Proteomes" id="UP000473885">
    <property type="component" value="Unassembled WGS sequence"/>
</dbReference>
<evidence type="ECO:0000313" key="2">
    <source>
        <dbReference type="EMBL" id="NEZ45968.1"/>
    </source>
</evidence>
<dbReference type="RefSeq" id="WP_163248312.1">
    <property type="nucleotide sequence ID" value="NZ_SXDP01000001.1"/>
</dbReference>
<sequence length="172" mass="20213">MYRSKDFQYMDVFNIKGEKIGFVKDIVLDFHKGNMLGFYVNSYKIFNKNNNVLLKDIVYLNKNIVIKKNSKGNFLRFKDIKHMDVIDLENNILGILDDLIIDEKTFKITAIVVSTGFLNNFIQGKKIIALDDVILGEDNLLYFNNKNNNINLVMKVRNIDYYNQENKNENRK</sequence>
<protein>
    <submittedName>
        <fullName evidence="2">Photosystem reaction center subunit H</fullName>
    </submittedName>
</protein>
<feature type="domain" description="PRC-barrel" evidence="1">
    <location>
        <begin position="2"/>
        <end position="52"/>
    </location>
</feature>
<dbReference type="InterPro" id="IPR027275">
    <property type="entry name" value="PRC-brl_dom"/>
</dbReference>
<gene>
    <name evidence="2" type="ORF">FDF74_01930</name>
</gene>
<name>A0A6M0R9U1_9CLOT</name>
<dbReference type="AlphaFoldDB" id="A0A6M0R9U1"/>
<dbReference type="Gene3D" id="2.30.30.240">
    <property type="entry name" value="PRC-barrel domain"/>
    <property type="match status" value="2"/>
</dbReference>
<proteinExistence type="predicted"/>
<accession>A0A6M0R9U1</accession>
<keyword evidence="3" id="KW-1185">Reference proteome</keyword>
<comment type="caution">
    <text evidence="2">The sequence shown here is derived from an EMBL/GenBank/DDBJ whole genome shotgun (WGS) entry which is preliminary data.</text>
</comment>
<feature type="domain" description="PRC-barrel" evidence="1">
    <location>
        <begin position="74"/>
        <end position="141"/>
    </location>
</feature>
<dbReference type="SUPFAM" id="SSF50346">
    <property type="entry name" value="PRC-barrel domain"/>
    <property type="match status" value="2"/>
</dbReference>
<evidence type="ECO:0000259" key="1">
    <source>
        <dbReference type="Pfam" id="PF05239"/>
    </source>
</evidence>